<gene>
    <name evidence="2" type="ORF">RIMI_LOCUS19858579</name>
</gene>
<sequence length="216" mass="24521">MKLGRRESTRANFLKPEISLQRLQAAGSIISIVFGLKRLAWAHVDRTLTVRDWQQHEWSQVTKARQHPDLYLADVSSAVSRLPAADIYILEKSSLSAQNAAMFPVTLHLRVVEAMLFVLLNPDYAAEQEHRVFSVSRTTVGKHFDIMVGGTKTSGVDLVQRLVEEASTREQPRVRFTPELIAHYKHRLHPHGQHRHEEMCDALLQAIAVLELAGHR</sequence>
<dbReference type="Proteomes" id="UP001176940">
    <property type="component" value="Unassembled WGS sequence"/>
</dbReference>
<comment type="caution">
    <text evidence="2">The sequence shown here is derived from an EMBL/GenBank/DDBJ whole genome shotgun (WGS) entry which is preliminary data.</text>
</comment>
<accession>A0ABN9MHJ9</accession>
<dbReference type="EMBL" id="CAUEEQ010064656">
    <property type="protein sequence ID" value="CAJ0965011.1"/>
    <property type="molecule type" value="Genomic_DNA"/>
</dbReference>
<reference evidence="2" key="1">
    <citation type="submission" date="2023-07" db="EMBL/GenBank/DDBJ databases">
        <authorList>
            <person name="Stuckert A."/>
        </authorList>
    </citation>
    <scope>NUCLEOTIDE SEQUENCE</scope>
</reference>
<keyword evidence="3" id="KW-1185">Reference proteome</keyword>
<keyword evidence="1" id="KW-0804">Transcription</keyword>
<dbReference type="Gene3D" id="3.30.420.10">
    <property type="entry name" value="Ribonuclease H-like superfamily/Ribonuclease H"/>
    <property type="match status" value="1"/>
</dbReference>
<dbReference type="PANTHER" id="PTHR21053">
    <property type="entry name" value="TRANSCRIPTION ELONGATION FACTOR, MITOCHONDRIAL"/>
    <property type="match status" value="1"/>
</dbReference>
<dbReference type="InterPro" id="IPR039150">
    <property type="entry name" value="TEFM"/>
</dbReference>
<evidence type="ECO:0000256" key="1">
    <source>
        <dbReference type="ARBA" id="ARBA00023163"/>
    </source>
</evidence>
<evidence type="ECO:0000313" key="2">
    <source>
        <dbReference type="EMBL" id="CAJ0965011.1"/>
    </source>
</evidence>
<organism evidence="2 3">
    <name type="scientific">Ranitomeya imitator</name>
    <name type="common">mimic poison frog</name>
    <dbReference type="NCBI Taxonomy" id="111125"/>
    <lineage>
        <taxon>Eukaryota</taxon>
        <taxon>Metazoa</taxon>
        <taxon>Chordata</taxon>
        <taxon>Craniata</taxon>
        <taxon>Vertebrata</taxon>
        <taxon>Euteleostomi</taxon>
        <taxon>Amphibia</taxon>
        <taxon>Batrachia</taxon>
        <taxon>Anura</taxon>
        <taxon>Neobatrachia</taxon>
        <taxon>Hyloidea</taxon>
        <taxon>Dendrobatidae</taxon>
        <taxon>Dendrobatinae</taxon>
        <taxon>Ranitomeya</taxon>
    </lineage>
</organism>
<proteinExistence type="predicted"/>
<name>A0ABN9MHJ9_9NEOB</name>
<dbReference type="PANTHER" id="PTHR21053:SF2">
    <property type="entry name" value="TRANSCRIPTION ELONGATION FACTOR, MITOCHONDRIAL"/>
    <property type="match status" value="1"/>
</dbReference>
<evidence type="ECO:0000313" key="3">
    <source>
        <dbReference type="Proteomes" id="UP001176940"/>
    </source>
</evidence>
<dbReference type="InterPro" id="IPR036397">
    <property type="entry name" value="RNaseH_sf"/>
</dbReference>
<protein>
    <submittedName>
        <fullName evidence="2">Uncharacterized protein</fullName>
    </submittedName>
</protein>